<dbReference type="Pfam" id="PF01494">
    <property type="entry name" value="FAD_binding_3"/>
    <property type="match status" value="2"/>
</dbReference>
<feature type="domain" description="FAD-binding" evidence="7">
    <location>
        <begin position="13"/>
        <end position="177"/>
    </location>
</feature>
<feature type="domain" description="FAD-binding" evidence="7">
    <location>
        <begin position="282"/>
        <end position="359"/>
    </location>
</feature>
<keyword evidence="9" id="KW-1185">Reference proteome</keyword>
<dbReference type="OrthoDB" id="655030at2759"/>
<evidence type="ECO:0000256" key="5">
    <source>
        <dbReference type="ARBA" id="ARBA00023033"/>
    </source>
</evidence>
<evidence type="ECO:0000259" key="7">
    <source>
        <dbReference type="Pfam" id="PF01494"/>
    </source>
</evidence>
<keyword evidence="2" id="KW-0285">Flavoprotein</keyword>
<evidence type="ECO:0000313" key="8">
    <source>
        <dbReference type="EMBL" id="ORY96059.1"/>
    </source>
</evidence>
<evidence type="ECO:0000313" key="9">
    <source>
        <dbReference type="Proteomes" id="UP000193648"/>
    </source>
</evidence>
<dbReference type="AlphaFoldDB" id="A0A1Y2G8E5"/>
<dbReference type="STRING" id="64571.A0A1Y2G8E5"/>
<keyword evidence="3" id="KW-0274">FAD</keyword>
<sequence length="450" mass="50122">MPSEHPSPASKPTVIIVGAGIAGLTLGILLEKAGVPYEIYDRITEVKPFANVTPLFKQIGIYDEFVSLGKPCYSIDQYNENRKLEFSMDFKKATKMGGFPGYIVSRSAFHDLLFRQIPPNKIFLGKRVLSIKQNLQNGVQIQFSDRTVAEGDILVGADGAYSTVRQSLYESLKKEGRLPSSDDGALPFTSVCLVGQTKPMDPERYPELSNPICYYRSVTGDNKPYSYLDSESSKSHDSFRNSEWGPEAANAMCKEVRGFPFPGGKDNDMTIGDLIDNTPLISKVMLEEKVFDTWYSGRTVLIGDACHKAHPASGSGAMNAMQDALALANWISVLDSKESKEMSQIFKEYKAERYPIAKASFAQGRTLSRVTEKGPKARITRYATKKMPTWLWDILIKRMLESRPQVSFLPLIEDKGTVPPKYQPSLHKTLAIRKAREAVEARLATVTTFV</sequence>
<keyword evidence="4" id="KW-0560">Oxidoreductase</keyword>
<name>A0A1Y2G8E5_9FUNG</name>
<dbReference type="InterPro" id="IPR050493">
    <property type="entry name" value="FAD-dep_Monooxygenase_BioMet"/>
</dbReference>
<keyword evidence="6" id="KW-0472">Membrane</keyword>
<dbReference type="PRINTS" id="PR00420">
    <property type="entry name" value="RNGMNOXGNASE"/>
</dbReference>
<dbReference type="InterPro" id="IPR036188">
    <property type="entry name" value="FAD/NAD-bd_sf"/>
</dbReference>
<dbReference type="Gene3D" id="3.50.50.60">
    <property type="entry name" value="FAD/NAD(P)-binding domain"/>
    <property type="match status" value="1"/>
</dbReference>
<dbReference type="PANTHER" id="PTHR13789">
    <property type="entry name" value="MONOOXYGENASE"/>
    <property type="match status" value="1"/>
</dbReference>
<dbReference type="Proteomes" id="UP000193648">
    <property type="component" value="Unassembled WGS sequence"/>
</dbReference>
<dbReference type="GeneID" id="33572617"/>
<dbReference type="RefSeq" id="XP_021875486.1">
    <property type="nucleotide sequence ID" value="XM_022030776.1"/>
</dbReference>
<proteinExistence type="inferred from homology"/>
<evidence type="ECO:0000256" key="4">
    <source>
        <dbReference type="ARBA" id="ARBA00023002"/>
    </source>
</evidence>
<evidence type="ECO:0000256" key="1">
    <source>
        <dbReference type="ARBA" id="ARBA00007992"/>
    </source>
</evidence>
<dbReference type="GO" id="GO:0004497">
    <property type="term" value="F:monooxygenase activity"/>
    <property type="evidence" value="ECO:0007669"/>
    <property type="project" value="UniProtKB-KW"/>
</dbReference>
<accession>A0A1Y2G8E5</accession>
<comment type="caution">
    <text evidence="8">The sequence shown here is derived from an EMBL/GenBank/DDBJ whole genome shotgun (WGS) entry which is preliminary data.</text>
</comment>
<keyword evidence="6" id="KW-0812">Transmembrane</keyword>
<feature type="transmembrane region" description="Helical" evidence="6">
    <location>
        <begin position="12"/>
        <end position="30"/>
    </location>
</feature>
<evidence type="ECO:0000256" key="3">
    <source>
        <dbReference type="ARBA" id="ARBA00022827"/>
    </source>
</evidence>
<dbReference type="GO" id="GO:0071949">
    <property type="term" value="F:FAD binding"/>
    <property type="evidence" value="ECO:0007669"/>
    <property type="project" value="InterPro"/>
</dbReference>
<gene>
    <name evidence="8" type="ORF">BCR41DRAFT_426770</name>
</gene>
<dbReference type="SUPFAM" id="SSF51905">
    <property type="entry name" value="FAD/NAD(P)-binding domain"/>
    <property type="match status" value="1"/>
</dbReference>
<evidence type="ECO:0000256" key="6">
    <source>
        <dbReference type="SAM" id="Phobius"/>
    </source>
</evidence>
<dbReference type="EMBL" id="MCFF01000078">
    <property type="protein sequence ID" value="ORY96059.1"/>
    <property type="molecule type" value="Genomic_DNA"/>
</dbReference>
<dbReference type="PANTHER" id="PTHR13789:SF309">
    <property type="entry name" value="PUTATIVE (AFU_ORTHOLOGUE AFUA_6G14510)-RELATED"/>
    <property type="match status" value="1"/>
</dbReference>
<dbReference type="InterPro" id="IPR002938">
    <property type="entry name" value="FAD-bd"/>
</dbReference>
<protein>
    <recommendedName>
        <fullName evidence="7">FAD-binding domain-containing protein</fullName>
    </recommendedName>
</protein>
<keyword evidence="5" id="KW-0503">Monooxygenase</keyword>
<keyword evidence="6" id="KW-1133">Transmembrane helix</keyword>
<organism evidence="8 9">
    <name type="scientific">Lobosporangium transversale</name>
    <dbReference type="NCBI Taxonomy" id="64571"/>
    <lineage>
        <taxon>Eukaryota</taxon>
        <taxon>Fungi</taxon>
        <taxon>Fungi incertae sedis</taxon>
        <taxon>Mucoromycota</taxon>
        <taxon>Mortierellomycotina</taxon>
        <taxon>Mortierellomycetes</taxon>
        <taxon>Mortierellales</taxon>
        <taxon>Mortierellaceae</taxon>
        <taxon>Lobosporangium</taxon>
    </lineage>
</organism>
<reference evidence="8 9" key="1">
    <citation type="submission" date="2016-07" db="EMBL/GenBank/DDBJ databases">
        <title>Pervasive Adenine N6-methylation of Active Genes in Fungi.</title>
        <authorList>
            <consortium name="DOE Joint Genome Institute"/>
            <person name="Mondo S.J."/>
            <person name="Dannebaum R.O."/>
            <person name="Kuo R.C."/>
            <person name="Labutti K."/>
            <person name="Haridas S."/>
            <person name="Kuo A."/>
            <person name="Salamov A."/>
            <person name="Ahrendt S.R."/>
            <person name="Lipzen A."/>
            <person name="Sullivan W."/>
            <person name="Andreopoulos W.B."/>
            <person name="Clum A."/>
            <person name="Lindquist E."/>
            <person name="Daum C."/>
            <person name="Ramamoorthy G.K."/>
            <person name="Gryganskyi A."/>
            <person name="Culley D."/>
            <person name="Magnuson J.K."/>
            <person name="James T.Y."/>
            <person name="O'Malley M.A."/>
            <person name="Stajich J.E."/>
            <person name="Spatafora J.W."/>
            <person name="Visel A."/>
            <person name="Grigoriev I.V."/>
        </authorList>
    </citation>
    <scope>NUCLEOTIDE SEQUENCE [LARGE SCALE GENOMIC DNA]</scope>
    <source>
        <strain evidence="8 9">NRRL 3116</strain>
    </source>
</reference>
<comment type="similarity">
    <text evidence="1">Belongs to the paxM FAD-dependent monooxygenase family.</text>
</comment>
<dbReference type="InParanoid" id="A0A1Y2G8E5"/>
<evidence type="ECO:0000256" key="2">
    <source>
        <dbReference type="ARBA" id="ARBA00022630"/>
    </source>
</evidence>